<evidence type="ECO:0000313" key="7">
    <source>
        <dbReference type="EMBL" id="ESU45882.1"/>
    </source>
</evidence>
<dbReference type="Gene3D" id="1.10.510.10">
    <property type="entry name" value="Transferase(Phosphotransferase) domain 1"/>
    <property type="match status" value="1"/>
</dbReference>
<dbReference type="AlphaFoldDB" id="V6U5J0"/>
<dbReference type="GO" id="GO:0004674">
    <property type="term" value="F:protein serine/threonine kinase activity"/>
    <property type="evidence" value="ECO:0007669"/>
    <property type="project" value="UniProtKB-EC"/>
</dbReference>
<dbReference type="VEuPathDB" id="GiardiaDB:DHA2_15514"/>
<organism evidence="7 8">
    <name type="scientific">Giardia intestinalis</name>
    <name type="common">Giardia lamblia</name>
    <dbReference type="NCBI Taxonomy" id="5741"/>
    <lineage>
        <taxon>Eukaryota</taxon>
        <taxon>Metamonada</taxon>
        <taxon>Diplomonadida</taxon>
        <taxon>Hexamitidae</taxon>
        <taxon>Giardiinae</taxon>
        <taxon>Giardia</taxon>
    </lineage>
</organism>
<dbReference type="GO" id="GO:0005737">
    <property type="term" value="C:cytoplasm"/>
    <property type="evidence" value="ECO:0007669"/>
    <property type="project" value="TreeGrafter"/>
</dbReference>
<dbReference type="InterPro" id="IPR017441">
    <property type="entry name" value="Protein_kinase_ATP_BS"/>
</dbReference>
<dbReference type="CDD" id="cd05122">
    <property type="entry name" value="PKc_STE"/>
    <property type="match status" value="1"/>
</dbReference>
<dbReference type="EMBL" id="AHHH01000001">
    <property type="protein sequence ID" value="ESU45882.1"/>
    <property type="molecule type" value="Genomic_DNA"/>
</dbReference>
<dbReference type="InterPro" id="IPR008271">
    <property type="entry name" value="Ser/Thr_kinase_AS"/>
</dbReference>
<protein>
    <recommendedName>
        <fullName evidence="1">non-specific serine/threonine protein kinase</fullName>
        <ecNumber evidence="1">2.7.11.1</ecNumber>
    </recommendedName>
</protein>
<name>V6U5J0_GIAIN</name>
<dbReference type="InterPro" id="IPR050629">
    <property type="entry name" value="STE20/SPS1-PAK"/>
</dbReference>
<evidence type="ECO:0000259" key="6">
    <source>
        <dbReference type="PROSITE" id="PS50011"/>
    </source>
</evidence>
<keyword evidence="7" id="KW-0418">Kinase</keyword>
<dbReference type="PANTHER" id="PTHR48012">
    <property type="entry name" value="STERILE20-LIKE KINASE, ISOFORM B-RELATED"/>
    <property type="match status" value="1"/>
</dbReference>
<keyword evidence="7" id="KW-0808">Transferase</keyword>
<reference evidence="7 8" key="2">
    <citation type="journal article" date="2013" name="Genome Biol. Evol.">
        <title>Genome sequencing of Giardia lamblia genotypes A2 and B isolates (DH and GS) and comparative analysis with the genomes of genotypes A1 and E (WB and Pig).</title>
        <authorList>
            <person name="Adam R.D."/>
            <person name="Dahlstrom E.W."/>
            <person name="Martens C.A."/>
            <person name="Bruno D.P."/>
            <person name="Barbian K.D."/>
            <person name="Ricklefs S.M."/>
            <person name="Hernandez M.M."/>
            <person name="Narla N.P."/>
            <person name="Patel R.B."/>
            <person name="Porcella S.F."/>
            <person name="Nash T.E."/>
        </authorList>
    </citation>
    <scope>NUCLEOTIDE SEQUENCE [LARGE SCALE GENOMIC DNA]</scope>
    <source>
        <strain evidence="7 8">GS</strain>
    </source>
</reference>
<dbReference type="PROSITE" id="PS00108">
    <property type="entry name" value="PROTEIN_KINASE_ST"/>
    <property type="match status" value="1"/>
</dbReference>
<dbReference type="VEuPathDB" id="GiardiaDB:GL50803_0015514"/>
<accession>V6U5J0</accession>
<gene>
    <name evidence="7" type="ORF">GSB_15514</name>
</gene>
<dbReference type="OrthoDB" id="8693905at2759"/>
<dbReference type="GO" id="GO:0005524">
    <property type="term" value="F:ATP binding"/>
    <property type="evidence" value="ECO:0007669"/>
    <property type="project" value="UniProtKB-UniRule"/>
</dbReference>
<dbReference type="Proteomes" id="UP000018040">
    <property type="component" value="Unassembled WGS sequence"/>
</dbReference>
<keyword evidence="2 4" id="KW-0547">Nucleotide-binding</keyword>
<feature type="binding site" evidence="4">
    <location>
        <position position="51"/>
    </location>
    <ligand>
        <name>ATP</name>
        <dbReference type="ChEBI" id="CHEBI:30616"/>
    </ligand>
</feature>
<dbReference type="Pfam" id="PF00069">
    <property type="entry name" value="Pkinase"/>
    <property type="match status" value="1"/>
</dbReference>
<keyword evidence="3 4" id="KW-0067">ATP-binding</keyword>
<dbReference type="InterPro" id="IPR000719">
    <property type="entry name" value="Prot_kinase_dom"/>
</dbReference>
<proteinExistence type="predicted"/>
<dbReference type="PANTHER" id="PTHR48012:SF2">
    <property type="entry name" value="STERILE20-LIKE KINASE, ISOFORM B"/>
    <property type="match status" value="1"/>
</dbReference>
<dbReference type="SMART" id="SM00220">
    <property type="entry name" value="S_TKc"/>
    <property type="match status" value="1"/>
</dbReference>
<dbReference type="FunFam" id="1.10.510.10:FF:001822">
    <property type="entry name" value="Kinase, STE STE20"/>
    <property type="match status" value="1"/>
</dbReference>
<dbReference type="PROSITE" id="PS00107">
    <property type="entry name" value="PROTEIN_KINASE_ATP"/>
    <property type="match status" value="1"/>
</dbReference>
<feature type="domain" description="Protein kinase" evidence="6">
    <location>
        <begin position="22"/>
        <end position="281"/>
    </location>
</feature>
<evidence type="ECO:0000256" key="4">
    <source>
        <dbReference type="PROSITE-ProRule" id="PRU10141"/>
    </source>
</evidence>
<dbReference type="VEuPathDB" id="GiardiaDB:QR46_0089"/>
<feature type="region of interest" description="Disordered" evidence="5">
    <location>
        <begin position="437"/>
        <end position="480"/>
    </location>
</feature>
<dbReference type="VEuPathDB" id="GiardiaDB:GL50581_4098"/>
<evidence type="ECO:0000256" key="2">
    <source>
        <dbReference type="ARBA" id="ARBA00022741"/>
    </source>
</evidence>
<dbReference type="eggNOG" id="KOG0574">
    <property type="taxonomic scope" value="Eukaryota"/>
</dbReference>
<dbReference type="EC" id="2.7.11.1" evidence="1"/>
<evidence type="ECO:0000256" key="3">
    <source>
        <dbReference type="ARBA" id="ARBA00022840"/>
    </source>
</evidence>
<evidence type="ECO:0000256" key="5">
    <source>
        <dbReference type="SAM" id="MobiDB-lite"/>
    </source>
</evidence>
<dbReference type="PROSITE" id="PS50011">
    <property type="entry name" value="PROTEIN_KINASE_DOM"/>
    <property type="match status" value="1"/>
</dbReference>
<evidence type="ECO:0000313" key="8">
    <source>
        <dbReference type="Proteomes" id="UP000018040"/>
    </source>
</evidence>
<evidence type="ECO:0000256" key="1">
    <source>
        <dbReference type="ARBA" id="ARBA00012513"/>
    </source>
</evidence>
<reference evidence="8" key="1">
    <citation type="submission" date="2012-02" db="EMBL/GenBank/DDBJ databases">
        <title>Genome sequencing of Giardia lamblia Genotypes A2 and B isolates (DH and GS) and comparative analysis with the genomes of Genotypes A1 and E (WB and Pig).</title>
        <authorList>
            <person name="Adam R."/>
            <person name="Dahlstrom E."/>
            <person name="Martens C."/>
            <person name="Bruno D."/>
            <person name="Barbian K."/>
            <person name="Porcella S.F."/>
            <person name="Nash T."/>
        </authorList>
    </citation>
    <scope>NUCLEOTIDE SEQUENCE</scope>
    <source>
        <strain evidence="8">GS</strain>
    </source>
</reference>
<sequence length="533" mass="58938">MIFLLKMSLADLIEEGNPRECFELLSPIGSGSYGAVWQAFSVLTSEIVAVKRIPLESDTSSLILEIQLMKKLHHPNIVKYLGSFVDKVDDELWIILEFCSAGAISDLMRGCHKTLTEEQCSYTLAGTLLGLRYLHKQHVIHRDIKANNLLVSEDANVRIADFGVSAEMQNSFAQRNSTIGTPYWLSPQQIKGEPYGFKADVWALGITAIELTEGKPPHSELTSMRAMIVIPRQPPMKLKGRINPFTKQPHSDVFADFVDRCLQHAEEDRATVEELLQHEFITMHCKIENDRIVSKSTLPTLIAERYKCSLVDVVVDGGEDQAEVDYDECGTMIMAPPEQHLPNPNFGTMVYEDGTVIMHGKVLRQGESSDVPVGTIVRSSSTDTPIGAGEVLIAADEHGNYGTTTIVRGNSSPNDAPDALSTEINVSTQILVDTIETSQPEECVEDLDGSGTSLPVKTKEPRGKQTKGPKNSKGTLSRRQKIQAAAAQEYEQASQMAHDMTREQLLVEKMTEKNPARLRIIKKALLLTAVRSK</sequence>
<comment type="caution">
    <text evidence="7">The sequence shown here is derived from an EMBL/GenBank/DDBJ whole genome shotgun (WGS) entry which is preliminary data.</text>
</comment>
<dbReference type="InterPro" id="IPR011009">
    <property type="entry name" value="Kinase-like_dom_sf"/>
</dbReference>
<dbReference type="SUPFAM" id="SSF56112">
    <property type="entry name" value="Protein kinase-like (PK-like)"/>
    <property type="match status" value="1"/>
</dbReference>